<evidence type="ECO:0000313" key="6">
    <source>
        <dbReference type="EMBL" id="KAL2889635.1"/>
    </source>
</evidence>
<dbReference type="InterPro" id="IPR035808">
    <property type="entry name" value="Ribosomal_uL30_euk_arc"/>
</dbReference>
<sequence>MPSAHTSRTGALSMRIIQIICMCGLRTNFMFAYSPVTAEQVLVPETLLKKRKSQEKARAERLAEVEATKKANKEKRATIFKRAEKYIKEYRDEEREKLRLSRVAKDDNSAYIPAEAKLIFVLRIKGVSKVPPKPRKILQLLRLLQINNGVFVKVTKATAEMIKIVEPWVAYGYPNLKTVKELIYKRGYGKVNKQRVALTDNSIIEASLGKYGIICMEDLVHEIITVGPNFKQASNFLWPFKLSNPTGGFRPRKFRHFIEGGDLGNREDKINALVRRMN</sequence>
<dbReference type="Pfam" id="PF00327">
    <property type="entry name" value="Ribosomal_L30"/>
    <property type="match status" value="1"/>
</dbReference>
<dbReference type="GeneID" id="98115810"/>
<dbReference type="PANTHER" id="PTHR11524">
    <property type="entry name" value="60S RIBOSOMAL PROTEIN L7"/>
    <property type="match status" value="1"/>
</dbReference>
<organism evidence="6 7">
    <name type="scientific">Ceratocystis lukuohia</name>
    <dbReference type="NCBI Taxonomy" id="2019550"/>
    <lineage>
        <taxon>Eukaryota</taxon>
        <taxon>Fungi</taxon>
        <taxon>Dikarya</taxon>
        <taxon>Ascomycota</taxon>
        <taxon>Pezizomycotina</taxon>
        <taxon>Sordariomycetes</taxon>
        <taxon>Hypocreomycetidae</taxon>
        <taxon>Microascales</taxon>
        <taxon>Ceratocystidaceae</taxon>
        <taxon>Ceratocystis</taxon>
    </lineage>
</organism>
<dbReference type="RefSeq" id="XP_070860815.1">
    <property type="nucleotide sequence ID" value="XM_071006726.1"/>
</dbReference>
<gene>
    <name evidence="6" type="ORF">HOO65_020177</name>
</gene>
<dbReference type="PANTHER" id="PTHR11524:SF16">
    <property type="entry name" value="LARGE RIBOSOMAL SUBUNIT PROTEIN UL30"/>
    <property type="match status" value="1"/>
</dbReference>
<evidence type="ECO:0000259" key="4">
    <source>
        <dbReference type="Pfam" id="PF00327"/>
    </source>
</evidence>
<dbReference type="Gene3D" id="1.10.15.30">
    <property type="match status" value="1"/>
</dbReference>
<evidence type="ECO:0000256" key="3">
    <source>
        <dbReference type="ARBA" id="ARBA00023274"/>
    </source>
</evidence>
<dbReference type="Proteomes" id="UP001610728">
    <property type="component" value="Unassembled WGS sequence"/>
</dbReference>
<protein>
    <submittedName>
        <fullName evidence="6">60S ribosomal protein L7</fullName>
    </submittedName>
</protein>
<dbReference type="InterPro" id="IPR039699">
    <property type="entry name" value="Ribosomal_uL30"/>
</dbReference>
<feature type="domain" description="Large ribosomal subunit protein uL30 N-terminal eukaryotes" evidence="5">
    <location>
        <begin position="43"/>
        <end position="114"/>
    </location>
</feature>
<dbReference type="NCBIfam" id="TIGR01310">
    <property type="entry name" value="uL30_euk"/>
    <property type="match status" value="1"/>
</dbReference>
<evidence type="ECO:0000256" key="1">
    <source>
        <dbReference type="ARBA" id="ARBA00007594"/>
    </source>
</evidence>
<keyword evidence="7" id="KW-1185">Reference proteome</keyword>
<comment type="caution">
    <text evidence="6">The sequence shown here is derived from an EMBL/GenBank/DDBJ whole genome shotgun (WGS) entry which is preliminary data.</text>
</comment>
<reference evidence="6 7" key="1">
    <citation type="submission" date="2020-05" db="EMBL/GenBank/DDBJ databases">
        <title>Ceratocystis lukuohia genome.</title>
        <authorList>
            <person name="Harrington T.C."/>
            <person name="Kim K."/>
            <person name="Mayers C.G."/>
        </authorList>
    </citation>
    <scope>NUCLEOTIDE SEQUENCE [LARGE SCALE GENOMIC DNA]</scope>
    <source>
        <strain evidence="6 7">C4212</strain>
    </source>
</reference>
<dbReference type="SUPFAM" id="SSF55129">
    <property type="entry name" value="Ribosomal protein L30p/L7e"/>
    <property type="match status" value="1"/>
</dbReference>
<dbReference type="InterPro" id="IPR036919">
    <property type="entry name" value="Ribo_uL30_ferredoxin-like_sf"/>
</dbReference>
<feature type="domain" description="Large ribosomal subunit protein uL30-like ferredoxin-like fold" evidence="4">
    <location>
        <begin position="119"/>
        <end position="169"/>
    </location>
</feature>
<dbReference type="CDD" id="cd01657">
    <property type="entry name" value="Ribosomal_L7_archeal_euk"/>
    <property type="match status" value="1"/>
</dbReference>
<comment type="similarity">
    <text evidence="1">Belongs to the universal ribosomal protein uL30 family.</text>
</comment>
<evidence type="ECO:0000313" key="7">
    <source>
        <dbReference type="Proteomes" id="UP001610728"/>
    </source>
</evidence>
<name>A0ABR4MMY3_9PEZI</name>
<evidence type="ECO:0000259" key="5">
    <source>
        <dbReference type="Pfam" id="PF08079"/>
    </source>
</evidence>
<keyword evidence="3" id="KW-0687">Ribonucleoprotein</keyword>
<dbReference type="InterPro" id="IPR016082">
    <property type="entry name" value="Ribosomal_uL30_ferredoxin-like"/>
</dbReference>
<dbReference type="Gene3D" id="3.30.1390.20">
    <property type="entry name" value="Ribosomal protein L30, ferredoxin-like fold domain"/>
    <property type="match status" value="1"/>
</dbReference>
<dbReference type="Pfam" id="PF08079">
    <property type="entry name" value="Ribosomal_L30_N"/>
    <property type="match status" value="1"/>
</dbReference>
<proteinExistence type="inferred from homology"/>
<dbReference type="InterPro" id="IPR012988">
    <property type="entry name" value="Ribosomal_uL30_N_euk"/>
</dbReference>
<evidence type="ECO:0000256" key="2">
    <source>
        <dbReference type="ARBA" id="ARBA00022980"/>
    </source>
</evidence>
<dbReference type="InterPro" id="IPR005998">
    <property type="entry name" value="Ribosomal_uL30_euk"/>
</dbReference>
<keyword evidence="2 6" id="KW-0689">Ribosomal protein</keyword>
<accession>A0ABR4MMY3</accession>
<dbReference type="EMBL" id="JABSNW010000002">
    <property type="protein sequence ID" value="KAL2889635.1"/>
    <property type="molecule type" value="Genomic_DNA"/>
</dbReference>
<dbReference type="GO" id="GO:0005840">
    <property type="term" value="C:ribosome"/>
    <property type="evidence" value="ECO:0007669"/>
    <property type="project" value="UniProtKB-KW"/>
</dbReference>